<keyword evidence="3" id="KW-1185">Reference proteome</keyword>
<name>A0ABN9V3Z5_9DINO</name>
<evidence type="ECO:0000256" key="1">
    <source>
        <dbReference type="SAM" id="MobiDB-lite"/>
    </source>
</evidence>
<dbReference type="EMBL" id="CAUYUJ010016558">
    <property type="protein sequence ID" value="CAK0866638.1"/>
    <property type="molecule type" value="Genomic_DNA"/>
</dbReference>
<feature type="region of interest" description="Disordered" evidence="1">
    <location>
        <begin position="60"/>
        <end position="94"/>
    </location>
</feature>
<evidence type="ECO:0000313" key="2">
    <source>
        <dbReference type="EMBL" id="CAK0866638.1"/>
    </source>
</evidence>
<dbReference type="Proteomes" id="UP001189429">
    <property type="component" value="Unassembled WGS sequence"/>
</dbReference>
<gene>
    <name evidence="2" type="ORF">PCOR1329_LOCUS53768</name>
</gene>
<organism evidence="2 3">
    <name type="scientific">Prorocentrum cordatum</name>
    <dbReference type="NCBI Taxonomy" id="2364126"/>
    <lineage>
        <taxon>Eukaryota</taxon>
        <taxon>Sar</taxon>
        <taxon>Alveolata</taxon>
        <taxon>Dinophyceae</taxon>
        <taxon>Prorocentrales</taxon>
        <taxon>Prorocentraceae</taxon>
        <taxon>Prorocentrum</taxon>
    </lineage>
</organism>
<protein>
    <submittedName>
        <fullName evidence="2">Uncharacterized protein</fullName>
    </submittedName>
</protein>
<accession>A0ABN9V3Z5</accession>
<comment type="caution">
    <text evidence="2">The sequence shown here is derived from an EMBL/GenBank/DDBJ whole genome shotgun (WGS) entry which is preliminary data.</text>
</comment>
<feature type="non-terminal residue" evidence="2">
    <location>
        <position position="240"/>
    </location>
</feature>
<sequence>MARPRIGTTRIGMSTADGVLVGEVAAITPPAVLETELRARDMPWELDQVQSCPPTRRSRRAWSCATATPPLTTRRGERRDAPSSSAGARRAWRRRRRSTAADRWTCSATVEQFDMLRHVVCRVWEGEGLGAMFAETASADASLDAAAAAAGCNAVADVPLQAAVSTQGPARSATDGVGACASADAAKWVQSHTQSREKLRRGGTLSQQEWQAFHQAVESAGQTASDVQGQCWLGSVGIGQ</sequence>
<evidence type="ECO:0000313" key="3">
    <source>
        <dbReference type="Proteomes" id="UP001189429"/>
    </source>
</evidence>
<reference evidence="2" key="1">
    <citation type="submission" date="2023-10" db="EMBL/GenBank/DDBJ databases">
        <authorList>
            <person name="Chen Y."/>
            <person name="Shah S."/>
            <person name="Dougan E. K."/>
            <person name="Thang M."/>
            <person name="Chan C."/>
        </authorList>
    </citation>
    <scope>NUCLEOTIDE SEQUENCE [LARGE SCALE GENOMIC DNA]</scope>
</reference>
<proteinExistence type="predicted"/>